<feature type="binding site" evidence="7">
    <location>
        <position position="216"/>
    </location>
    <ligand>
        <name>Zn(2+)</name>
        <dbReference type="ChEBI" id="CHEBI:29105"/>
        <label>1</label>
    </ligand>
</feature>
<evidence type="ECO:0000256" key="6">
    <source>
        <dbReference type="ARBA" id="ARBA00023242"/>
    </source>
</evidence>
<evidence type="ECO:0000256" key="8">
    <source>
        <dbReference type="PROSITE-ProRule" id="PRU00146"/>
    </source>
</evidence>
<evidence type="ECO:0000256" key="1">
    <source>
        <dbReference type="ARBA" id="ARBA00004123"/>
    </source>
</evidence>
<feature type="compositionally biased region" description="Polar residues" evidence="9">
    <location>
        <begin position="155"/>
        <end position="165"/>
    </location>
</feature>
<feature type="binding site" evidence="7">
    <location>
        <position position="203"/>
    </location>
    <ligand>
        <name>Zn(2+)</name>
        <dbReference type="ChEBI" id="CHEBI:29105"/>
        <label>2</label>
    </ligand>
</feature>
<reference evidence="11" key="1">
    <citation type="submission" date="2013-12" db="EMBL/GenBank/DDBJ databases">
        <title>The Genome Sequence of Aphanomyces invadans NJM9701.</title>
        <authorList>
            <consortium name="The Broad Institute Genomics Platform"/>
            <person name="Russ C."/>
            <person name="Tyler B."/>
            <person name="van West P."/>
            <person name="Dieguez-Uribeondo J."/>
            <person name="Young S.K."/>
            <person name="Zeng Q."/>
            <person name="Gargeya S."/>
            <person name="Fitzgerald M."/>
            <person name="Abouelleil A."/>
            <person name="Alvarado L."/>
            <person name="Chapman S.B."/>
            <person name="Gainer-Dewar J."/>
            <person name="Goldberg J."/>
            <person name="Griggs A."/>
            <person name="Gujja S."/>
            <person name="Hansen M."/>
            <person name="Howarth C."/>
            <person name="Imamovic A."/>
            <person name="Ireland A."/>
            <person name="Larimer J."/>
            <person name="McCowan C."/>
            <person name="Murphy C."/>
            <person name="Pearson M."/>
            <person name="Poon T.W."/>
            <person name="Priest M."/>
            <person name="Roberts A."/>
            <person name="Saif S."/>
            <person name="Shea T."/>
            <person name="Sykes S."/>
            <person name="Wortman J."/>
            <person name="Nusbaum C."/>
            <person name="Birren B."/>
        </authorList>
    </citation>
    <scope>NUCLEOTIDE SEQUENCE [LARGE SCALE GENOMIC DNA]</scope>
    <source>
        <strain evidence="11">NJM9701</strain>
    </source>
</reference>
<keyword evidence="5 7" id="KW-0862">Zinc</keyword>
<feature type="binding site" evidence="7">
    <location>
        <position position="219"/>
    </location>
    <ligand>
        <name>Zn(2+)</name>
        <dbReference type="ChEBI" id="CHEBI:29105"/>
        <label>1</label>
    </ligand>
</feature>
<dbReference type="Gene3D" id="3.30.40.10">
    <property type="entry name" value="Zinc/RING finger domain, C3HC4 (zinc finger)"/>
    <property type="match status" value="1"/>
</dbReference>
<dbReference type="InterPro" id="IPR036390">
    <property type="entry name" value="WH_DNA-bd_sf"/>
</dbReference>
<dbReference type="PANTHER" id="PTHR10333">
    <property type="entry name" value="INHIBITOR OF GROWTH PROTEIN"/>
    <property type="match status" value="1"/>
</dbReference>
<protein>
    <recommendedName>
        <fullName evidence="10">PHD-type domain-containing protein</fullName>
    </recommendedName>
</protein>
<sequence length="344" mass="37984">MAVQGPVGATNGDESSLAMLPDRVSVDFNAPKTVEIGERPADKQQTGGDVDVVNGTFRDAVTIYDDEKQAILSFLTYIHDKPHDVAAWSLETSSRRRRQAASSARKNCRPPTFHPHPNSMSPVSPTTSSSAPSLLDGLYGHKRKLGVENLHDSDSSSNDGHTSLSHTKRLKMERSPSTCCICHNDSPHVSPTTTIDFHDMIACNNKLCRDPTNWYHSSCVGLLAPPDTTWHCPNCTRDTKGDILPENLFRKPALSITYGDMIAAALRATACGEGTFKEICEFIERRYESQLNWKLESDQRKSPVWKSSVRKILFSNNRFARHPSLKGVFCLVVQPPATPSPLPA</sequence>
<evidence type="ECO:0000256" key="9">
    <source>
        <dbReference type="SAM" id="MobiDB-lite"/>
    </source>
</evidence>
<feature type="binding site" evidence="7">
    <location>
        <position position="232"/>
    </location>
    <ligand>
        <name>Zn(2+)</name>
        <dbReference type="ChEBI" id="CHEBI:29105"/>
        <label>2</label>
    </ligand>
</feature>
<name>A0A024TCP4_9STRA</name>
<feature type="domain" description="PHD-type" evidence="10">
    <location>
        <begin position="176"/>
        <end position="238"/>
    </location>
</feature>
<keyword evidence="6" id="KW-0539">Nucleus</keyword>
<dbReference type="SUPFAM" id="SSF57903">
    <property type="entry name" value="FYVE/PHD zinc finger"/>
    <property type="match status" value="1"/>
</dbReference>
<dbReference type="InterPro" id="IPR013083">
    <property type="entry name" value="Znf_RING/FYVE/PHD"/>
</dbReference>
<dbReference type="InterPro" id="IPR036388">
    <property type="entry name" value="WH-like_DNA-bd_sf"/>
</dbReference>
<dbReference type="SMART" id="SM00249">
    <property type="entry name" value="PHD"/>
    <property type="match status" value="1"/>
</dbReference>
<dbReference type="STRING" id="157072.A0A024TCP4"/>
<evidence type="ECO:0000256" key="2">
    <source>
        <dbReference type="ARBA" id="ARBA00010210"/>
    </source>
</evidence>
<dbReference type="RefSeq" id="XP_008880249.1">
    <property type="nucleotide sequence ID" value="XM_008882027.1"/>
</dbReference>
<evidence type="ECO:0000256" key="7">
    <source>
        <dbReference type="PIRSR" id="PIRSR628651-51"/>
    </source>
</evidence>
<gene>
    <name evidence="11" type="ORF">H310_14217</name>
</gene>
<dbReference type="Gene3D" id="1.10.10.10">
    <property type="entry name" value="Winged helix-like DNA-binding domain superfamily/Winged helix DNA-binding domain"/>
    <property type="match status" value="1"/>
</dbReference>
<dbReference type="InterPro" id="IPR011011">
    <property type="entry name" value="Znf_FYVE_PHD"/>
</dbReference>
<comment type="subcellular location">
    <subcellularLocation>
        <location evidence="1">Nucleus</location>
    </subcellularLocation>
</comment>
<dbReference type="AlphaFoldDB" id="A0A024TCP4"/>
<dbReference type="SUPFAM" id="SSF46785">
    <property type="entry name" value="Winged helix' DNA-binding domain"/>
    <property type="match status" value="1"/>
</dbReference>
<dbReference type="EMBL" id="KI914014">
    <property type="protein sequence ID" value="ETV91122.1"/>
    <property type="molecule type" value="Genomic_DNA"/>
</dbReference>
<dbReference type="GO" id="GO:0008270">
    <property type="term" value="F:zinc ion binding"/>
    <property type="evidence" value="ECO:0007669"/>
    <property type="project" value="UniProtKB-KW"/>
</dbReference>
<dbReference type="OrthoDB" id="5411773at2759"/>
<feature type="binding site" evidence="7">
    <location>
        <position position="235"/>
    </location>
    <ligand>
        <name>Zn(2+)</name>
        <dbReference type="ChEBI" id="CHEBI:29105"/>
        <label>2</label>
    </ligand>
</feature>
<feature type="binding site" evidence="7">
    <location>
        <position position="182"/>
    </location>
    <ligand>
        <name>Zn(2+)</name>
        <dbReference type="ChEBI" id="CHEBI:29105"/>
        <label>1</label>
    </ligand>
</feature>
<feature type="region of interest" description="Disordered" evidence="9">
    <location>
        <begin position="149"/>
        <end position="170"/>
    </location>
</feature>
<dbReference type="GeneID" id="20091267"/>
<dbReference type="InterPro" id="IPR028651">
    <property type="entry name" value="ING_fam"/>
</dbReference>
<evidence type="ECO:0000256" key="5">
    <source>
        <dbReference type="ARBA" id="ARBA00022833"/>
    </source>
</evidence>
<proteinExistence type="inferred from homology"/>
<organism evidence="11">
    <name type="scientific">Aphanomyces invadans</name>
    <dbReference type="NCBI Taxonomy" id="157072"/>
    <lineage>
        <taxon>Eukaryota</taxon>
        <taxon>Sar</taxon>
        <taxon>Stramenopiles</taxon>
        <taxon>Oomycota</taxon>
        <taxon>Saprolegniomycetes</taxon>
        <taxon>Saprolegniales</taxon>
        <taxon>Verrucalvaceae</taxon>
        <taxon>Aphanomyces</taxon>
    </lineage>
</organism>
<keyword evidence="4 8" id="KW-0863">Zinc-finger</keyword>
<dbReference type="eggNOG" id="ENOG502SA0N">
    <property type="taxonomic scope" value="Eukaryota"/>
</dbReference>
<dbReference type="InterPro" id="IPR019787">
    <property type="entry name" value="Znf_PHD-finger"/>
</dbReference>
<dbReference type="GO" id="GO:0005634">
    <property type="term" value="C:nucleus"/>
    <property type="evidence" value="ECO:0007669"/>
    <property type="project" value="UniProtKB-SubCell"/>
</dbReference>
<evidence type="ECO:0000259" key="10">
    <source>
        <dbReference type="PROSITE" id="PS50016"/>
    </source>
</evidence>
<evidence type="ECO:0000313" key="11">
    <source>
        <dbReference type="EMBL" id="ETV91122.1"/>
    </source>
</evidence>
<keyword evidence="3 7" id="KW-0479">Metal-binding</keyword>
<evidence type="ECO:0000256" key="3">
    <source>
        <dbReference type="ARBA" id="ARBA00022723"/>
    </source>
</evidence>
<dbReference type="PROSITE" id="PS50016">
    <property type="entry name" value="ZF_PHD_2"/>
    <property type="match status" value="1"/>
</dbReference>
<feature type="binding site" evidence="7">
    <location>
        <position position="208"/>
    </location>
    <ligand>
        <name>Zn(2+)</name>
        <dbReference type="ChEBI" id="CHEBI:29105"/>
        <label>2</label>
    </ligand>
</feature>
<feature type="binding site" evidence="7">
    <location>
        <position position="180"/>
    </location>
    <ligand>
        <name>Zn(2+)</name>
        <dbReference type="ChEBI" id="CHEBI:29105"/>
        <label>1</label>
    </ligand>
</feature>
<accession>A0A024TCP4</accession>
<feature type="region of interest" description="Disordered" evidence="9">
    <location>
        <begin position="92"/>
        <end position="134"/>
    </location>
</feature>
<evidence type="ECO:0000256" key="4">
    <source>
        <dbReference type="ARBA" id="ARBA00022771"/>
    </source>
</evidence>
<dbReference type="VEuPathDB" id="FungiDB:H310_14217"/>
<feature type="compositionally biased region" description="Low complexity" evidence="9">
    <location>
        <begin position="117"/>
        <end position="133"/>
    </location>
</feature>
<dbReference type="InterPro" id="IPR001965">
    <property type="entry name" value="Znf_PHD"/>
</dbReference>
<comment type="similarity">
    <text evidence="2">Belongs to the ING family.</text>
</comment>